<keyword evidence="1" id="KW-0547">Nucleotide-binding</keyword>
<keyword evidence="2" id="KW-1185">Reference proteome</keyword>
<evidence type="ECO:0000313" key="1">
    <source>
        <dbReference type="EMBL" id="NKE10716.1"/>
    </source>
</evidence>
<dbReference type="InterPro" id="IPR027417">
    <property type="entry name" value="P-loop_NTPase"/>
</dbReference>
<dbReference type="Proteomes" id="UP000521379">
    <property type="component" value="Unassembled WGS sequence"/>
</dbReference>
<name>A0A846UB29_9MICC</name>
<evidence type="ECO:0000313" key="2">
    <source>
        <dbReference type="Proteomes" id="UP000521379"/>
    </source>
</evidence>
<dbReference type="RefSeq" id="WP_157980598.1">
    <property type="nucleotide sequence ID" value="NZ_JAAVUN010000042.1"/>
</dbReference>
<gene>
    <name evidence="1" type="ORF">GTW58_12425</name>
</gene>
<proteinExistence type="predicted"/>
<comment type="caution">
    <text evidence="1">The sequence shown here is derived from an EMBL/GenBank/DDBJ whole genome shotgun (WGS) entry which is preliminary data.</text>
</comment>
<accession>A0A846UB29</accession>
<dbReference type="AlphaFoldDB" id="A0A846UB29"/>
<reference evidence="1 2" key="1">
    <citation type="submission" date="2020-02" db="EMBL/GenBank/DDBJ databases">
        <authorList>
            <person name="Sun Q."/>
        </authorList>
    </citation>
    <scope>NUCLEOTIDE SEQUENCE [LARGE SCALE GENOMIC DNA]</scope>
    <source>
        <strain evidence="1 2">YIM 13062</strain>
    </source>
</reference>
<organism evidence="1 2">
    <name type="scientific">Kocuria subflava</name>
    <dbReference type="NCBI Taxonomy" id="1736139"/>
    <lineage>
        <taxon>Bacteria</taxon>
        <taxon>Bacillati</taxon>
        <taxon>Actinomycetota</taxon>
        <taxon>Actinomycetes</taxon>
        <taxon>Micrococcales</taxon>
        <taxon>Micrococcaceae</taxon>
        <taxon>Kocuria</taxon>
    </lineage>
</organism>
<sequence length="1276" mass="138872">MAAWLAARLIAGDLHAQRLVPEGFEDVTIESETSRHVQIKSRGEHLGLFPMGTASSHIVNAWLRHRERGRKSESLTVVFERGIEGETGISRFDTSLSNSLSQDSPLRLSISATALKRGLKEGETQELLEGTTVYGASWAAVEKDSRTLLGATFERLQPAALNYLARELRLVAAEIAMLNAPTAYTHRQSLDRSELTRRCQHFIEQVDLDALEAAVTLGLCSPLSHAEPMHDERFYEGVATQPGHVAAGLVVPRADLIGEAVTGIQETSSVILTGPSGVGKSALLWSVPQALPGVLWFRVNRLSPADVPEILRLCRSHRVSDANPIGLLIDAAGTGLFEGWSVLREEVAATPGLFSISTSRHEDLISLGDLSGCTTIGVTLDEDAAEAIFNGLRDRNATDSPYWREAYEQAGGLTLEFTHMLTRGQRLSSVVTEQIRRRVAERRNVELNLLSLTATADQWSASIPVNRAAEACGVSQLELREPIARLAEEHLLIERNGTISGVHQLRSIAISNAIHDQPPPTLEHTINRLLPALEPEQIKRFIPNALRDEPELDQLFHDAALDERNGAVELTAYLRGLRLFDFYERALNWNSIAQQRGVPPAHEPIAQLFAITGAAVPDFFPDEVGRAVSDMTAAPEAARGSTVISAAGAQRFAEALATTDDLRVATELLFELGRGETEIASECQSRFSTPSPLLEAVQRATVEQVADLVVTANSIDPSLAQTFVVSSGGEAALMAKIRDYDPWISELRIVDSADGPVAYARSLHFSDAVHGDPHDRVIALGRLLLRCFPRTTHVDVKLVLPGGHDYQIGEHQLGSTNLRREYDHSELEVAWNRERMRVTNAVLGATDTERLAAALPLLDTTAQLTTILGNTFAAADVRSVDTNQLADQINSLDDQAKQIGPRLNSRERVINIDGDKESGSVITDPLSGLVTDLTGNIFPRLTTLDNPAAIAAHLSDQVIAKSLRRAQEEPWHLLGYDTFPESLKSIESDLHNILAVVAALAADSSANVGLIRAARAGGHQGALRRSAEAARRLTRRQLQARKTQLEQVGKDLGQQFRVLMPKDDQYQLVSERLVAVDVSSLIDWSYALEEISTAIQDAGLPGEKFTIVPIRNGKPVAPLAMSLISSLLPAGDLGQWTSSLAEAHETPLTDALDAAIASLQVASGVLALPEAHRSHGIVDQVVENAKHEFIQSRQILEQSSRDAITEQIAQLLDSLNDALLDEEAGESAGGDIASQLLQMMTQGHQTELTVAVSVARLMALEWDIDRETAEQFFEID</sequence>
<dbReference type="SUPFAM" id="SSF52540">
    <property type="entry name" value="P-loop containing nucleoside triphosphate hydrolases"/>
    <property type="match status" value="1"/>
</dbReference>
<dbReference type="EMBL" id="JAAVUN010000042">
    <property type="protein sequence ID" value="NKE10716.1"/>
    <property type="molecule type" value="Genomic_DNA"/>
</dbReference>
<keyword evidence="1" id="KW-0067">ATP-binding</keyword>
<protein>
    <submittedName>
        <fullName evidence="1">ATP-binding protein</fullName>
    </submittedName>
</protein>
<dbReference type="GO" id="GO:0005524">
    <property type="term" value="F:ATP binding"/>
    <property type="evidence" value="ECO:0007669"/>
    <property type="project" value="UniProtKB-KW"/>
</dbReference>